<gene>
    <name evidence="5" type="ORF">LSP00402_LOCUS7531</name>
</gene>
<evidence type="ECO:0000256" key="3">
    <source>
        <dbReference type="PROSITE-ProRule" id="PRU00023"/>
    </source>
</evidence>
<dbReference type="Pfam" id="PF12796">
    <property type="entry name" value="Ank_2"/>
    <property type="match status" value="2"/>
</dbReference>
<dbReference type="SUPFAM" id="SSF48403">
    <property type="entry name" value="Ankyrin repeat"/>
    <property type="match status" value="1"/>
</dbReference>
<dbReference type="SMART" id="SM00248">
    <property type="entry name" value="ANK"/>
    <property type="match status" value="6"/>
</dbReference>
<dbReference type="Gene3D" id="1.25.40.20">
    <property type="entry name" value="Ankyrin repeat-containing domain"/>
    <property type="match status" value="2"/>
</dbReference>
<name>A0A7S2TMA8_9EUKA</name>
<keyword evidence="2 3" id="KW-0040">ANK repeat</keyword>
<keyword evidence="1" id="KW-0677">Repeat</keyword>
<reference evidence="5" key="1">
    <citation type="submission" date="2021-01" db="EMBL/GenBank/DDBJ databases">
        <authorList>
            <person name="Corre E."/>
            <person name="Pelletier E."/>
            <person name="Niang G."/>
            <person name="Scheremetjew M."/>
            <person name="Finn R."/>
            <person name="Kale V."/>
            <person name="Holt S."/>
            <person name="Cochrane G."/>
            <person name="Meng A."/>
            <person name="Brown T."/>
            <person name="Cohen L."/>
        </authorList>
    </citation>
    <scope>NUCLEOTIDE SEQUENCE</scope>
    <source>
        <strain evidence="5">CCMP622</strain>
    </source>
</reference>
<dbReference type="InterPro" id="IPR036770">
    <property type="entry name" value="Ankyrin_rpt-contain_sf"/>
</dbReference>
<feature type="region of interest" description="Disordered" evidence="4">
    <location>
        <begin position="135"/>
        <end position="163"/>
    </location>
</feature>
<evidence type="ECO:0000313" key="5">
    <source>
        <dbReference type="EMBL" id="CAD9759167.1"/>
    </source>
</evidence>
<feature type="compositionally biased region" description="Low complexity" evidence="4">
    <location>
        <begin position="140"/>
        <end position="161"/>
    </location>
</feature>
<dbReference type="InterPro" id="IPR002110">
    <property type="entry name" value="Ankyrin_rpt"/>
</dbReference>
<dbReference type="PANTHER" id="PTHR24161">
    <property type="entry name" value="ANK_REP_REGION DOMAIN-CONTAINING PROTEIN-RELATED"/>
    <property type="match status" value="1"/>
</dbReference>
<proteinExistence type="predicted"/>
<evidence type="ECO:0000256" key="4">
    <source>
        <dbReference type="SAM" id="MobiDB-lite"/>
    </source>
</evidence>
<dbReference type="PANTHER" id="PTHR24161:SF121">
    <property type="entry name" value="M-PHASE PHOSPHOPROTEIN 8"/>
    <property type="match status" value="1"/>
</dbReference>
<evidence type="ECO:0000256" key="2">
    <source>
        <dbReference type="ARBA" id="ARBA00023043"/>
    </source>
</evidence>
<feature type="repeat" description="ANK" evidence="3">
    <location>
        <begin position="72"/>
        <end position="104"/>
    </location>
</feature>
<dbReference type="PROSITE" id="PS50297">
    <property type="entry name" value="ANK_REP_REGION"/>
    <property type="match status" value="2"/>
</dbReference>
<feature type="repeat" description="ANK" evidence="3">
    <location>
        <begin position="105"/>
        <end position="129"/>
    </location>
</feature>
<organism evidence="5">
    <name type="scientific">Lotharella oceanica</name>
    <dbReference type="NCBI Taxonomy" id="641309"/>
    <lineage>
        <taxon>Eukaryota</taxon>
        <taxon>Sar</taxon>
        <taxon>Rhizaria</taxon>
        <taxon>Cercozoa</taxon>
        <taxon>Chlorarachniophyceae</taxon>
        <taxon>Lotharella</taxon>
    </lineage>
</organism>
<accession>A0A7S2TMA8</accession>
<sequence length="310" mass="34055">MGCSMGSAFEEDRIVRREEFRIQEREESTRARRRAKAERERERRIAAKKKLMVNRASMLISAGFHVDARDEYGHTMLIMAARFDNIALVELMVSKKATVDLRDTKGITALMWAARWGYLPIVRFLVEKGKAMVGPGVRKTTTTTSSSSSSSTSSTGGISSSRDSHGLTPLMFAAREGQVDVVRYLVSAQASVNTSTIASGTTAVLMAARSNRLRVLDYLLREAGASLSADHEGVTPLIAASKRHFSNNSDGTVGYLLDRVEGVDVNETDNNRRTALMHASVLKHSHKLMQRLLEAKSIDTVGVHWTGAPS</sequence>
<dbReference type="EMBL" id="HBHP01012124">
    <property type="protein sequence ID" value="CAD9759167.1"/>
    <property type="molecule type" value="Transcribed_RNA"/>
</dbReference>
<dbReference type="PROSITE" id="PS50088">
    <property type="entry name" value="ANK_REPEAT"/>
    <property type="match status" value="3"/>
</dbReference>
<evidence type="ECO:0000256" key="1">
    <source>
        <dbReference type="ARBA" id="ARBA00022737"/>
    </source>
</evidence>
<feature type="repeat" description="ANK" evidence="3">
    <location>
        <begin position="165"/>
        <end position="197"/>
    </location>
</feature>
<dbReference type="AlphaFoldDB" id="A0A7S2TMA8"/>
<protein>
    <submittedName>
        <fullName evidence="5">Uncharacterized protein</fullName>
    </submittedName>
</protein>